<evidence type="ECO:0000313" key="1">
    <source>
        <dbReference type="EMBL" id="GAA0525546.1"/>
    </source>
</evidence>
<accession>A0ABP3MR72</accession>
<dbReference type="EMBL" id="BAAABZ010000016">
    <property type="protein sequence ID" value="GAA0525546.1"/>
    <property type="molecule type" value="Genomic_DNA"/>
</dbReference>
<dbReference type="PROSITE" id="PS51257">
    <property type="entry name" value="PROKAR_LIPOPROTEIN"/>
    <property type="match status" value="1"/>
</dbReference>
<name>A0ABP3MR72_9ACTN</name>
<organism evidence="1 2">
    <name type="scientific">Streptomyces mordarskii</name>
    <dbReference type="NCBI Taxonomy" id="1226758"/>
    <lineage>
        <taxon>Bacteria</taxon>
        <taxon>Bacillati</taxon>
        <taxon>Actinomycetota</taxon>
        <taxon>Actinomycetes</taxon>
        <taxon>Kitasatosporales</taxon>
        <taxon>Streptomycetaceae</taxon>
        <taxon>Streptomyces</taxon>
    </lineage>
</organism>
<protein>
    <recommendedName>
        <fullName evidence="3">Lipoprotein</fullName>
    </recommendedName>
</protein>
<evidence type="ECO:0000313" key="2">
    <source>
        <dbReference type="Proteomes" id="UP001501576"/>
    </source>
</evidence>
<evidence type="ECO:0008006" key="3">
    <source>
        <dbReference type="Google" id="ProtNLM"/>
    </source>
</evidence>
<dbReference type="Proteomes" id="UP001501576">
    <property type="component" value="Unassembled WGS sequence"/>
</dbReference>
<gene>
    <name evidence="1" type="ORF">GCM10010390_29990</name>
</gene>
<reference evidence="2" key="1">
    <citation type="journal article" date="2019" name="Int. J. Syst. Evol. Microbiol.">
        <title>The Global Catalogue of Microorganisms (GCM) 10K type strain sequencing project: providing services to taxonomists for standard genome sequencing and annotation.</title>
        <authorList>
            <consortium name="The Broad Institute Genomics Platform"/>
            <consortium name="The Broad Institute Genome Sequencing Center for Infectious Disease"/>
            <person name="Wu L."/>
            <person name="Ma J."/>
        </authorList>
    </citation>
    <scope>NUCLEOTIDE SEQUENCE [LARGE SCALE GENOMIC DNA]</scope>
    <source>
        <strain evidence="2">JCM 5052</strain>
    </source>
</reference>
<comment type="caution">
    <text evidence="1">The sequence shown here is derived from an EMBL/GenBank/DDBJ whole genome shotgun (WGS) entry which is preliminary data.</text>
</comment>
<proteinExistence type="predicted"/>
<sequence>MMGAEMRRSGSAGAGLVVVFLLMTGCGGGGGSETGPSVTTALAKGVNTGCGHYLKPETVAVALGDNKFADVNGHFQDSKGSCLVNISLREPGRGTSGPPRTFAKLSLEILDEEDPAQMAEYVGGKCHATSADGVTKAFKGPKGACGTYRADPPEEFLAGGRVEAYAGEGRKLITVTVDGVDGTLEQDREHAFQLLADARAKISGK</sequence>
<keyword evidence="2" id="KW-1185">Reference proteome</keyword>